<accession>A0AAV3AET2</accession>
<keyword evidence="2" id="KW-1185">Reference proteome</keyword>
<evidence type="ECO:0000313" key="2">
    <source>
        <dbReference type="Proteomes" id="UP001181693"/>
    </source>
</evidence>
<protein>
    <submittedName>
        <fullName evidence="1">Uncharacterized protein</fullName>
    </submittedName>
</protein>
<dbReference type="EMBL" id="DYDO01000006">
    <property type="protein sequence ID" value="DBA23510.1"/>
    <property type="molecule type" value="Genomic_DNA"/>
</dbReference>
<reference evidence="1" key="1">
    <citation type="thesis" date="2020" institute="ProQuest LLC" country="789 East Eisenhower Parkway, Ann Arbor, MI, USA">
        <title>Comparative Genomics and Chromosome Evolution.</title>
        <authorList>
            <person name="Mudd A.B."/>
        </authorList>
    </citation>
    <scope>NUCLEOTIDE SEQUENCE</scope>
    <source>
        <strain evidence="1">1538</strain>
        <tissue evidence="1">Blood</tissue>
    </source>
</reference>
<proteinExistence type="predicted"/>
<gene>
    <name evidence="1" type="ORF">GDO54_014420</name>
</gene>
<dbReference type="Proteomes" id="UP001181693">
    <property type="component" value="Unassembled WGS sequence"/>
</dbReference>
<organism evidence="1 2">
    <name type="scientific">Pyxicephalus adspersus</name>
    <name type="common">African bullfrog</name>
    <dbReference type="NCBI Taxonomy" id="30357"/>
    <lineage>
        <taxon>Eukaryota</taxon>
        <taxon>Metazoa</taxon>
        <taxon>Chordata</taxon>
        <taxon>Craniata</taxon>
        <taxon>Vertebrata</taxon>
        <taxon>Euteleostomi</taxon>
        <taxon>Amphibia</taxon>
        <taxon>Batrachia</taxon>
        <taxon>Anura</taxon>
        <taxon>Neobatrachia</taxon>
        <taxon>Ranoidea</taxon>
        <taxon>Pyxicephalidae</taxon>
        <taxon>Pyxicephalinae</taxon>
        <taxon>Pyxicephalus</taxon>
    </lineage>
</organism>
<name>A0AAV3AET2_PYXAD</name>
<sequence>MNLPNLWEASSLRLHSHRAFVEQLADGNLWFLQACYPEAQEFLIIQWISACCSCYLGLRGCQYDVLRGTYDPLAPSLLEEKKQSLLFDLPGLESSPIC</sequence>
<dbReference type="AlphaFoldDB" id="A0AAV3AET2"/>
<comment type="caution">
    <text evidence="1">The sequence shown here is derived from an EMBL/GenBank/DDBJ whole genome shotgun (WGS) entry which is preliminary data.</text>
</comment>
<evidence type="ECO:0000313" key="1">
    <source>
        <dbReference type="EMBL" id="DBA23510.1"/>
    </source>
</evidence>